<dbReference type="InterPro" id="IPR018371">
    <property type="entry name" value="Chitin-binding_1_CS"/>
</dbReference>
<dbReference type="Proteomes" id="UP001479436">
    <property type="component" value="Unassembled WGS sequence"/>
</dbReference>
<reference evidence="4 5" key="1">
    <citation type="submission" date="2023-04" db="EMBL/GenBank/DDBJ databases">
        <title>Genome of Basidiobolus ranarum AG-B5.</title>
        <authorList>
            <person name="Stajich J.E."/>
            <person name="Carter-House D."/>
            <person name="Gryganskyi A."/>
        </authorList>
    </citation>
    <scope>NUCLEOTIDE SEQUENCE [LARGE SCALE GENOMIC DNA]</scope>
    <source>
        <strain evidence="4 5">AG-B5</strain>
    </source>
</reference>
<dbReference type="PROSITE" id="PS00026">
    <property type="entry name" value="CHIT_BIND_I_1"/>
    <property type="match status" value="1"/>
</dbReference>
<dbReference type="Pfam" id="PF00187">
    <property type="entry name" value="Chitin_bind_1"/>
    <property type="match status" value="1"/>
</dbReference>
<comment type="caution">
    <text evidence="4">The sequence shown here is derived from an EMBL/GenBank/DDBJ whole genome shotgun (WGS) entry which is preliminary data.</text>
</comment>
<feature type="domain" description="Chitin-binding type-1" evidence="3">
    <location>
        <begin position="30"/>
        <end position="66"/>
    </location>
</feature>
<dbReference type="InterPro" id="IPR036861">
    <property type="entry name" value="Endochitinase-like_sf"/>
</dbReference>
<evidence type="ECO:0000256" key="2">
    <source>
        <dbReference type="SAM" id="SignalP"/>
    </source>
</evidence>
<dbReference type="InterPro" id="IPR001002">
    <property type="entry name" value="Chitin-bd_1"/>
</dbReference>
<protein>
    <recommendedName>
        <fullName evidence="3">Chitin-binding type-1 domain-containing protein</fullName>
    </recommendedName>
</protein>
<keyword evidence="1" id="KW-0147">Chitin-binding</keyword>
<proteinExistence type="predicted"/>
<evidence type="ECO:0000256" key="1">
    <source>
        <dbReference type="ARBA" id="ARBA00022669"/>
    </source>
</evidence>
<dbReference type="SUPFAM" id="SSF57016">
    <property type="entry name" value="Plant lectins/antimicrobial peptides"/>
    <property type="match status" value="1"/>
</dbReference>
<keyword evidence="2" id="KW-0732">Signal</keyword>
<feature type="chain" id="PRO_5045477229" description="Chitin-binding type-1 domain-containing protein" evidence="2">
    <location>
        <begin position="24"/>
        <end position="144"/>
    </location>
</feature>
<evidence type="ECO:0000313" key="5">
    <source>
        <dbReference type="Proteomes" id="UP001479436"/>
    </source>
</evidence>
<keyword evidence="5" id="KW-1185">Reference proteome</keyword>
<evidence type="ECO:0000313" key="4">
    <source>
        <dbReference type="EMBL" id="KAK9745851.1"/>
    </source>
</evidence>
<feature type="signal peptide" evidence="2">
    <location>
        <begin position="1"/>
        <end position="23"/>
    </location>
</feature>
<gene>
    <name evidence="4" type="ORF">K7432_018241</name>
</gene>
<accession>A0ABR2WCE9</accession>
<organism evidence="4 5">
    <name type="scientific">Basidiobolus ranarum</name>
    <dbReference type="NCBI Taxonomy" id="34480"/>
    <lineage>
        <taxon>Eukaryota</taxon>
        <taxon>Fungi</taxon>
        <taxon>Fungi incertae sedis</taxon>
        <taxon>Zoopagomycota</taxon>
        <taxon>Entomophthoromycotina</taxon>
        <taxon>Basidiobolomycetes</taxon>
        <taxon>Basidiobolales</taxon>
        <taxon>Basidiobolaceae</taxon>
        <taxon>Basidiobolus</taxon>
    </lineage>
</organism>
<sequence>MKFSIATIAIFASASYLIQPTSAALSVDGTCGNGVECPAGACCSSWGFCGVGEGFCNAQHSTNGQHLPSVTANGQAHNQPSATNMVPSPYVTQSGNINNTVYSGILSGNNTKPEDKYTMSSSVSNIPSAVLTSVLLVVAKYTIY</sequence>
<dbReference type="Gene3D" id="3.30.60.10">
    <property type="entry name" value="Endochitinase-like"/>
    <property type="match status" value="1"/>
</dbReference>
<name>A0ABR2WCE9_9FUNG</name>
<dbReference type="CDD" id="cd00035">
    <property type="entry name" value="ChtBD1"/>
    <property type="match status" value="1"/>
</dbReference>
<dbReference type="EMBL" id="JASJQH010005389">
    <property type="protein sequence ID" value="KAK9745851.1"/>
    <property type="molecule type" value="Genomic_DNA"/>
</dbReference>
<dbReference type="SMART" id="SM00270">
    <property type="entry name" value="ChtBD1"/>
    <property type="match status" value="1"/>
</dbReference>
<evidence type="ECO:0000259" key="3">
    <source>
        <dbReference type="SMART" id="SM00270"/>
    </source>
</evidence>